<evidence type="ECO:0000256" key="2">
    <source>
        <dbReference type="ARBA" id="ARBA00010992"/>
    </source>
</evidence>
<keyword evidence="4 7" id="KW-0812">Transmembrane</keyword>
<evidence type="ECO:0000256" key="4">
    <source>
        <dbReference type="ARBA" id="ARBA00022692"/>
    </source>
</evidence>
<keyword evidence="9" id="KW-0762">Sugar transport</keyword>
<feature type="transmembrane region" description="Helical" evidence="7">
    <location>
        <begin position="140"/>
        <end position="160"/>
    </location>
</feature>
<proteinExistence type="inferred from homology"/>
<dbReference type="AlphaFoldDB" id="A0A9Q8P3R4"/>
<evidence type="ECO:0000313" key="9">
    <source>
        <dbReference type="EMBL" id="UJO12300.1"/>
    </source>
</evidence>
<evidence type="ECO:0000256" key="1">
    <source>
        <dbReference type="ARBA" id="ARBA00004141"/>
    </source>
</evidence>
<dbReference type="InterPro" id="IPR005828">
    <property type="entry name" value="MFS_sugar_transport-like"/>
</dbReference>
<evidence type="ECO:0000256" key="7">
    <source>
        <dbReference type="SAM" id="Phobius"/>
    </source>
</evidence>
<keyword evidence="10" id="KW-1185">Reference proteome</keyword>
<keyword evidence="6 7" id="KW-0472">Membrane</keyword>
<feature type="transmembrane region" description="Helical" evidence="7">
    <location>
        <begin position="240"/>
        <end position="260"/>
    </location>
</feature>
<gene>
    <name evidence="9" type="ORF">CLAFUR5_02064</name>
</gene>
<dbReference type="InterPro" id="IPR050360">
    <property type="entry name" value="MFS_Sugar_Transporters"/>
</dbReference>
<name>A0A9Q8P3R4_PASFU</name>
<dbReference type="GO" id="GO:0005351">
    <property type="term" value="F:carbohydrate:proton symporter activity"/>
    <property type="evidence" value="ECO:0007669"/>
    <property type="project" value="TreeGrafter"/>
</dbReference>
<dbReference type="EMBL" id="CP090163">
    <property type="protein sequence ID" value="UJO12300.1"/>
    <property type="molecule type" value="Genomic_DNA"/>
</dbReference>
<dbReference type="OrthoDB" id="6612291at2759"/>
<dbReference type="InterPro" id="IPR020846">
    <property type="entry name" value="MFS_dom"/>
</dbReference>
<accession>A0A9Q8P3R4</accession>
<sequence length="321" mass="36623">MLIMFFPESPRWLIDHGYAEEGLRTLAKLHSHGDTSNAWVVAEYNQIQDMITFEHDHEAKSYKELFTNRSSFRRLFLAVSIQASVQMTGVSAIQYYSPDIFRQIGIPGSDTLKYQGISSIIALIAQFCCILFIDYTGRRWAMIGGNLGNCVTFIIATILLAKFPPGESNNKAASWGFILITWVYNFSFSATNGPLSWIVPAEIFDTRTRSKGVSIATMMSFAFNTMIGQVTPIAIENIGWRFYLVFVICNFTNAIFFWAIQPETAKRPLEEMNYLFTNAPLFVPSMNMKDFDQHDLEHRVAEVEAKGSIHSHIEERQQRDF</sequence>
<keyword evidence="5 7" id="KW-1133">Transmembrane helix</keyword>
<dbReference type="Pfam" id="PF00083">
    <property type="entry name" value="Sugar_tr"/>
    <property type="match status" value="1"/>
</dbReference>
<evidence type="ECO:0000256" key="6">
    <source>
        <dbReference type="ARBA" id="ARBA00023136"/>
    </source>
</evidence>
<reference evidence="9" key="2">
    <citation type="journal article" date="2022" name="Microb. Genom.">
        <title>A chromosome-scale genome assembly of the tomato pathogen Cladosporium fulvum reveals a compartmentalized genome architecture and the presence of a dispensable chromosome.</title>
        <authorList>
            <person name="Zaccaron A.Z."/>
            <person name="Chen L.H."/>
            <person name="Samaras A."/>
            <person name="Stergiopoulos I."/>
        </authorList>
    </citation>
    <scope>NUCLEOTIDE SEQUENCE</scope>
    <source>
        <strain evidence="9">Race5_Kim</strain>
    </source>
</reference>
<evidence type="ECO:0000256" key="3">
    <source>
        <dbReference type="ARBA" id="ARBA00022448"/>
    </source>
</evidence>
<feature type="domain" description="Major facilitator superfamily (MFS) profile" evidence="8">
    <location>
        <begin position="1"/>
        <end position="265"/>
    </location>
</feature>
<keyword evidence="3" id="KW-0813">Transport</keyword>
<organism evidence="9 10">
    <name type="scientific">Passalora fulva</name>
    <name type="common">Tomato leaf mold</name>
    <name type="synonym">Cladosporium fulvum</name>
    <dbReference type="NCBI Taxonomy" id="5499"/>
    <lineage>
        <taxon>Eukaryota</taxon>
        <taxon>Fungi</taxon>
        <taxon>Dikarya</taxon>
        <taxon>Ascomycota</taxon>
        <taxon>Pezizomycotina</taxon>
        <taxon>Dothideomycetes</taxon>
        <taxon>Dothideomycetidae</taxon>
        <taxon>Mycosphaerellales</taxon>
        <taxon>Mycosphaerellaceae</taxon>
        <taxon>Fulvia</taxon>
    </lineage>
</organism>
<dbReference type="Gene3D" id="1.20.1250.20">
    <property type="entry name" value="MFS general substrate transporter like domains"/>
    <property type="match status" value="1"/>
</dbReference>
<evidence type="ECO:0000256" key="5">
    <source>
        <dbReference type="ARBA" id="ARBA00022989"/>
    </source>
</evidence>
<evidence type="ECO:0000313" key="10">
    <source>
        <dbReference type="Proteomes" id="UP000756132"/>
    </source>
</evidence>
<dbReference type="PANTHER" id="PTHR48022">
    <property type="entry name" value="PLASTIDIC GLUCOSE TRANSPORTER 4"/>
    <property type="match status" value="1"/>
</dbReference>
<dbReference type="InterPro" id="IPR003663">
    <property type="entry name" value="Sugar/inositol_transpt"/>
</dbReference>
<comment type="subcellular location">
    <subcellularLocation>
        <location evidence="1">Membrane</location>
        <topology evidence="1">Multi-pass membrane protein</topology>
    </subcellularLocation>
</comment>
<dbReference type="GO" id="GO:0016020">
    <property type="term" value="C:membrane"/>
    <property type="evidence" value="ECO:0007669"/>
    <property type="project" value="UniProtKB-SubCell"/>
</dbReference>
<dbReference type="PANTHER" id="PTHR48022:SF37">
    <property type="entry name" value="MAJOR FACILITATOR SUPERFAMILY (MFS) PROFILE DOMAIN-CONTAINING PROTEIN-RELATED"/>
    <property type="match status" value="1"/>
</dbReference>
<dbReference type="InterPro" id="IPR036259">
    <property type="entry name" value="MFS_trans_sf"/>
</dbReference>
<dbReference type="PROSITE" id="PS50850">
    <property type="entry name" value="MFS"/>
    <property type="match status" value="1"/>
</dbReference>
<feature type="transmembrane region" description="Helical" evidence="7">
    <location>
        <begin position="212"/>
        <end position="234"/>
    </location>
</feature>
<dbReference type="RefSeq" id="XP_047756666.1">
    <property type="nucleotide sequence ID" value="XM_047901212.1"/>
</dbReference>
<comment type="similarity">
    <text evidence="2">Belongs to the major facilitator superfamily. Sugar transporter (TC 2.A.1.1) family.</text>
</comment>
<dbReference type="Proteomes" id="UP000756132">
    <property type="component" value="Chromosome 1"/>
</dbReference>
<evidence type="ECO:0000259" key="8">
    <source>
        <dbReference type="PROSITE" id="PS50850"/>
    </source>
</evidence>
<feature type="transmembrane region" description="Helical" evidence="7">
    <location>
        <begin position="172"/>
        <end position="191"/>
    </location>
</feature>
<protein>
    <submittedName>
        <fullName evidence="9">MFS glucose transporter mfs1</fullName>
    </submittedName>
</protein>
<reference evidence="9" key="1">
    <citation type="submission" date="2021-12" db="EMBL/GenBank/DDBJ databases">
        <authorList>
            <person name="Zaccaron A."/>
            <person name="Stergiopoulos I."/>
        </authorList>
    </citation>
    <scope>NUCLEOTIDE SEQUENCE</scope>
    <source>
        <strain evidence="9">Race5_Kim</strain>
    </source>
</reference>
<dbReference type="GeneID" id="71981942"/>
<dbReference type="PRINTS" id="PR00171">
    <property type="entry name" value="SUGRTRNSPORT"/>
</dbReference>
<dbReference type="KEGG" id="ffu:CLAFUR5_02064"/>
<feature type="transmembrane region" description="Helical" evidence="7">
    <location>
        <begin position="116"/>
        <end position="133"/>
    </location>
</feature>
<dbReference type="SUPFAM" id="SSF103473">
    <property type="entry name" value="MFS general substrate transporter"/>
    <property type="match status" value="1"/>
</dbReference>